<evidence type="ECO:0000256" key="1">
    <source>
        <dbReference type="SAM" id="Phobius"/>
    </source>
</evidence>
<dbReference type="GeneID" id="54304564"/>
<dbReference type="RefSeq" id="XP_033402548.1">
    <property type="nucleotide sequence ID" value="XM_033547057.1"/>
</dbReference>
<reference evidence="2" key="1">
    <citation type="journal article" date="2020" name="Stud. Mycol.">
        <title>101 Dothideomycetes genomes: a test case for predicting lifestyles and emergence of pathogens.</title>
        <authorList>
            <person name="Haridas S."/>
            <person name="Albert R."/>
            <person name="Binder M."/>
            <person name="Bloem J."/>
            <person name="Labutti K."/>
            <person name="Salamov A."/>
            <person name="Andreopoulos B."/>
            <person name="Baker S."/>
            <person name="Barry K."/>
            <person name="Bills G."/>
            <person name="Bluhm B."/>
            <person name="Cannon C."/>
            <person name="Castanera R."/>
            <person name="Culley D."/>
            <person name="Daum C."/>
            <person name="Ezra D."/>
            <person name="Gonzalez J."/>
            <person name="Henrissat B."/>
            <person name="Kuo A."/>
            <person name="Liang C."/>
            <person name="Lipzen A."/>
            <person name="Lutzoni F."/>
            <person name="Magnuson J."/>
            <person name="Mondo S."/>
            <person name="Nolan M."/>
            <person name="Ohm R."/>
            <person name="Pangilinan J."/>
            <person name="Park H.-J."/>
            <person name="Ramirez L."/>
            <person name="Alfaro M."/>
            <person name="Sun H."/>
            <person name="Tritt A."/>
            <person name="Yoshinaga Y."/>
            <person name="Zwiers L.-H."/>
            <person name="Turgeon B."/>
            <person name="Goodwin S."/>
            <person name="Spatafora J."/>
            <person name="Crous P."/>
            <person name="Grigoriev I."/>
        </authorList>
    </citation>
    <scope>NUCLEOTIDE SEQUENCE</scope>
    <source>
        <strain evidence="2">CBS 121167</strain>
    </source>
</reference>
<keyword evidence="3" id="KW-1185">Reference proteome</keyword>
<dbReference type="Proteomes" id="UP000799438">
    <property type="component" value="Unassembled WGS sequence"/>
</dbReference>
<name>A0A6A6BRW7_9PEZI</name>
<evidence type="ECO:0000313" key="2">
    <source>
        <dbReference type="EMBL" id="KAF2146839.1"/>
    </source>
</evidence>
<dbReference type="AlphaFoldDB" id="A0A6A6BRW7"/>
<gene>
    <name evidence="2" type="ORF">K452DRAFT_71717</name>
</gene>
<keyword evidence="1" id="KW-1133">Transmembrane helix</keyword>
<organism evidence="2 3">
    <name type="scientific">Aplosporella prunicola CBS 121167</name>
    <dbReference type="NCBI Taxonomy" id="1176127"/>
    <lineage>
        <taxon>Eukaryota</taxon>
        <taxon>Fungi</taxon>
        <taxon>Dikarya</taxon>
        <taxon>Ascomycota</taxon>
        <taxon>Pezizomycotina</taxon>
        <taxon>Dothideomycetes</taxon>
        <taxon>Dothideomycetes incertae sedis</taxon>
        <taxon>Botryosphaeriales</taxon>
        <taxon>Aplosporellaceae</taxon>
        <taxon>Aplosporella</taxon>
    </lineage>
</organism>
<keyword evidence="1" id="KW-0472">Membrane</keyword>
<accession>A0A6A6BRW7</accession>
<keyword evidence="1" id="KW-0812">Transmembrane</keyword>
<protein>
    <submittedName>
        <fullName evidence="2">Uncharacterized protein</fullName>
    </submittedName>
</protein>
<feature type="transmembrane region" description="Helical" evidence="1">
    <location>
        <begin position="26"/>
        <end position="43"/>
    </location>
</feature>
<evidence type="ECO:0000313" key="3">
    <source>
        <dbReference type="Proteomes" id="UP000799438"/>
    </source>
</evidence>
<sequence>MKGCTVVVGFWFSASARSACNGFFHFLFFFLSFLSIIFRCHTIHAKRNPFFALHLLAAFIRCFRMSLSSRSDSLPENLLDTLRLLPLLFYRSEQHLPFFSLLELGKGLDAGGPGSFDDTTNRRRVMCTILRPPVRLLCFFSLRRSGSDGCLLH</sequence>
<proteinExistence type="predicted"/>
<dbReference type="EMBL" id="ML995475">
    <property type="protein sequence ID" value="KAF2146839.1"/>
    <property type="molecule type" value="Genomic_DNA"/>
</dbReference>